<dbReference type="AlphaFoldDB" id="A0AAD7G7D1"/>
<dbReference type="Proteomes" id="UP001221757">
    <property type="component" value="Unassembled WGS sequence"/>
</dbReference>
<reference evidence="1" key="1">
    <citation type="submission" date="2023-03" db="EMBL/GenBank/DDBJ databases">
        <title>Massive genome expansion in bonnet fungi (Mycena s.s.) driven by repeated elements and novel gene families across ecological guilds.</title>
        <authorList>
            <consortium name="Lawrence Berkeley National Laboratory"/>
            <person name="Harder C.B."/>
            <person name="Miyauchi S."/>
            <person name="Viragh M."/>
            <person name="Kuo A."/>
            <person name="Thoen E."/>
            <person name="Andreopoulos B."/>
            <person name="Lu D."/>
            <person name="Skrede I."/>
            <person name="Drula E."/>
            <person name="Henrissat B."/>
            <person name="Morin E."/>
            <person name="Kohler A."/>
            <person name="Barry K."/>
            <person name="LaButti K."/>
            <person name="Morin E."/>
            <person name="Salamov A."/>
            <person name="Lipzen A."/>
            <person name="Mereny Z."/>
            <person name="Hegedus B."/>
            <person name="Baldrian P."/>
            <person name="Stursova M."/>
            <person name="Weitz H."/>
            <person name="Taylor A."/>
            <person name="Grigoriev I.V."/>
            <person name="Nagy L.G."/>
            <person name="Martin F."/>
            <person name="Kauserud H."/>
        </authorList>
    </citation>
    <scope>NUCLEOTIDE SEQUENCE</scope>
    <source>
        <strain evidence="1">CBHHK067</strain>
    </source>
</reference>
<protein>
    <submittedName>
        <fullName evidence="1">Uncharacterized protein</fullName>
    </submittedName>
</protein>
<proteinExistence type="predicted"/>
<gene>
    <name evidence="1" type="ORF">B0H17DRAFT_1143881</name>
</gene>
<evidence type="ECO:0000313" key="1">
    <source>
        <dbReference type="EMBL" id="KAJ7664075.1"/>
    </source>
</evidence>
<keyword evidence="2" id="KW-1185">Reference proteome</keyword>
<sequence>MSRKGRMIGAEASLRPSVTKSDLRSSDLPREVLPPIVNDLPVNNEVSYLDHQQLSGFVAWMRVWVLAVNLGRHIRARPRRHTVASDIFQKGAIIGQGWLHRVVVLVIKNFNSGRRVGVGGRAAAGWRKDEIGKPIRLH</sequence>
<accession>A0AAD7G7D1</accession>
<dbReference type="EMBL" id="JARKIE010000228">
    <property type="protein sequence ID" value="KAJ7664075.1"/>
    <property type="molecule type" value="Genomic_DNA"/>
</dbReference>
<comment type="caution">
    <text evidence="1">The sequence shown here is derived from an EMBL/GenBank/DDBJ whole genome shotgun (WGS) entry which is preliminary data.</text>
</comment>
<evidence type="ECO:0000313" key="2">
    <source>
        <dbReference type="Proteomes" id="UP001221757"/>
    </source>
</evidence>
<organism evidence="1 2">
    <name type="scientific">Mycena rosella</name>
    <name type="common">Pink bonnet</name>
    <name type="synonym">Agaricus rosellus</name>
    <dbReference type="NCBI Taxonomy" id="1033263"/>
    <lineage>
        <taxon>Eukaryota</taxon>
        <taxon>Fungi</taxon>
        <taxon>Dikarya</taxon>
        <taxon>Basidiomycota</taxon>
        <taxon>Agaricomycotina</taxon>
        <taxon>Agaricomycetes</taxon>
        <taxon>Agaricomycetidae</taxon>
        <taxon>Agaricales</taxon>
        <taxon>Marasmiineae</taxon>
        <taxon>Mycenaceae</taxon>
        <taxon>Mycena</taxon>
    </lineage>
</organism>
<name>A0AAD7G7D1_MYCRO</name>